<dbReference type="PANTHER" id="PTHR30154:SF46">
    <property type="entry name" value="TRANSCRIPTIONAL REGULATORY PROTEIN"/>
    <property type="match status" value="1"/>
</dbReference>
<dbReference type="PROSITE" id="PS50956">
    <property type="entry name" value="HTH_ASNC_2"/>
    <property type="match status" value="1"/>
</dbReference>
<dbReference type="OrthoDB" id="9813313at2"/>
<dbReference type="Pfam" id="PF13412">
    <property type="entry name" value="HTH_24"/>
    <property type="match status" value="1"/>
</dbReference>
<dbReference type="InterPro" id="IPR036390">
    <property type="entry name" value="WH_DNA-bd_sf"/>
</dbReference>
<dbReference type="InterPro" id="IPR011008">
    <property type="entry name" value="Dimeric_a/b-barrel"/>
</dbReference>
<comment type="caution">
    <text evidence="5">The sequence shown here is derived from an EMBL/GenBank/DDBJ whole genome shotgun (WGS) entry which is preliminary data.</text>
</comment>
<dbReference type="AlphaFoldDB" id="A0A3A9JND5"/>
<gene>
    <name evidence="5" type="ORF">D6Z83_04895</name>
    <name evidence="6" type="ORF">EBE87_07510</name>
</gene>
<dbReference type="CDD" id="cd00090">
    <property type="entry name" value="HTH_ARSR"/>
    <property type="match status" value="1"/>
</dbReference>
<evidence type="ECO:0000313" key="5">
    <source>
        <dbReference type="EMBL" id="RKK05356.1"/>
    </source>
</evidence>
<dbReference type="SUPFAM" id="SSF46785">
    <property type="entry name" value="Winged helix' DNA-binding domain"/>
    <property type="match status" value="1"/>
</dbReference>
<dbReference type="InterPro" id="IPR019888">
    <property type="entry name" value="Tscrpt_reg_AsnC-like"/>
</dbReference>
<dbReference type="PROSITE" id="PS00519">
    <property type="entry name" value="HTH_ASNC_1"/>
    <property type="match status" value="1"/>
</dbReference>
<dbReference type="Gene3D" id="1.10.10.10">
    <property type="entry name" value="Winged helix-like DNA-binding domain superfamily/Winged helix DNA-binding domain"/>
    <property type="match status" value="1"/>
</dbReference>
<dbReference type="GO" id="GO:0005829">
    <property type="term" value="C:cytosol"/>
    <property type="evidence" value="ECO:0007669"/>
    <property type="project" value="TreeGrafter"/>
</dbReference>
<evidence type="ECO:0000256" key="1">
    <source>
        <dbReference type="ARBA" id="ARBA00023015"/>
    </source>
</evidence>
<dbReference type="PRINTS" id="PR00033">
    <property type="entry name" value="HTHASNC"/>
</dbReference>
<evidence type="ECO:0000259" key="4">
    <source>
        <dbReference type="PROSITE" id="PS50956"/>
    </source>
</evidence>
<dbReference type="GO" id="GO:0043565">
    <property type="term" value="F:sequence-specific DNA binding"/>
    <property type="evidence" value="ECO:0007669"/>
    <property type="project" value="InterPro"/>
</dbReference>
<dbReference type="SMART" id="SM00344">
    <property type="entry name" value="HTH_ASNC"/>
    <property type="match status" value="1"/>
</dbReference>
<keyword evidence="2" id="KW-0238">DNA-binding</keyword>
<keyword evidence="7" id="KW-1185">Reference proteome</keyword>
<keyword evidence="3" id="KW-0804">Transcription</keyword>
<protein>
    <submittedName>
        <fullName evidence="5">Lrp/AsnC family transcriptional regulator</fullName>
    </submittedName>
    <submittedName>
        <fullName evidence="6">Winged helix-turn-helix transcriptional regulator</fullName>
    </submittedName>
</protein>
<dbReference type="InParanoid" id="A0A3A9JND5"/>
<proteinExistence type="predicted"/>
<accession>A0A3A9JND5</accession>
<dbReference type="Pfam" id="PF01037">
    <property type="entry name" value="AsnC_trans_reg"/>
    <property type="match status" value="1"/>
</dbReference>
<dbReference type="GO" id="GO:0006355">
    <property type="term" value="P:regulation of DNA-templated transcription"/>
    <property type="evidence" value="ECO:0007669"/>
    <property type="project" value="UniProtKB-ARBA"/>
</dbReference>
<dbReference type="Gene3D" id="3.30.70.920">
    <property type="match status" value="1"/>
</dbReference>
<reference evidence="5 8" key="1">
    <citation type="submission" date="2018-09" db="EMBL/GenBank/DDBJ databases">
        <title>Roseomonas sp. nov., isolated from feces of Tibetan antelopes in the Qinghai-Tibet plateau, China.</title>
        <authorList>
            <person name="Tian Z."/>
        </authorList>
    </citation>
    <scope>NUCLEOTIDE SEQUENCE [LARGE SCALE GENOMIC DNA]</scope>
    <source>
        <strain evidence="6 7">Z23</strain>
        <strain evidence="5 8">Z24</strain>
    </source>
</reference>
<evidence type="ECO:0000256" key="3">
    <source>
        <dbReference type="ARBA" id="ARBA00023163"/>
    </source>
</evidence>
<evidence type="ECO:0000256" key="2">
    <source>
        <dbReference type="ARBA" id="ARBA00023125"/>
    </source>
</evidence>
<name>A0A3A9JND5_9PROT</name>
<dbReference type="EMBL" id="RAQU01000018">
    <property type="protein sequence ID" value="RKK05356.1"/>
    <property type="molecule type" value="Genomic_DNA"/>
</dbReference>
<dbReference type="EMBL" id="RFLX01000004">
    <property type="protein sequence ID" value="RMI25559.1"/>
    <property type="molecule type" value="Genomic_DNA"/>
</dbReference>
<sequence length="175" mass="19743">MRFRRRNLEDPAKVTKILHPPSLDGIDHKILRLLRADGRMSNADLAAAIGLSASACLRRLRQLETSGIIRGYTAIIEDPTPHSRTVVIVQITLERQTEDAFNRFEAAVRQCPEVCECYLMTGASDYQLRVEARDPADYERIHKEQLSRMPGVSRIQSAFAIRAVVRGTSPAWVED</sequence>
<dbReference type="InterPro" id="IPR000485">
    <property type="entry name" value="AsnC-type_HTH_dom"/>
</dbReference>
<dbReference type="InterPro" id="IPR011991">
    <property type="entry name" value="ArsR-like_HTH"/>
</dbReference>
<dbReference type="Proteomes" id="UP000278036">
    <property type="component" value="Unassembled WGS sequence"/>
</dbReference>
<dbReference type="PANTHER" id="PTHR30154">
    <property type="entry name" value="LEUCINE-RESPONSIVE REGULATORY PROTEIN"/>
    <property type="match status" value="1"/>
</dbReference>
<keyword evidence="1" id="KW-0805">Transcription regulation</keyword>
<organism evidence="5 8">
    <name type="scientific">Teichococcus wenyumeiae</name>
    <dbReference type="NCBI Taxonomy" id="2478470"/>
    <lineage>
        <taxon>Bacteria</taxon>
        <taxon>Pseudomonadati</taxon>
        <taxon>Pseudomonadota</taxon>
        <taxon>Alphaproteobacteria</taxon>
        <taxon>Acetobacterales</taxon>
        <taxon>Roseomonadaceae</taxon>
        <taxon>Roseomonas</taxon>
    </lineage>
</organism>
<dbReference type="Proteomes" id="UP000274097">
    <property type="component" value="Unassembled WGS sequence"/>
</dbReference>
<evidence type="ECO:0000313" key="8">
    <source>
        <dbReference type="Proteomes" id="UP000278036"/>
    </source>
</evidence>
<dbReference type="InterPro" id="IPR036388">
    <property type="entry name" value="WH-like_DNA-bd_sf"/>
</dbReference>
<evidence type="ECO:0000313" key="7">
    <source>
        <dbReference type="Proteomes" id="UP000274097"/>
    </source>
</evidence>
<dbReference type="InterPro" id="IPR019887">
    <property type="entry name" value="Tscrpt_reg_AsnC/Lrp_C"/>
</dbReference>
<dbReference type="GO" id="GO:0043200">
    <property type="term" value="P:response to amino acid"/>
    <property type="evidence" value="ECO:0007669"/>
    <property type="project" value="TreeGrafter"/>
</dbReference>
<dbReference type="SUPFAM" id="SSF54909">
    <property type="entry name" value="Dimeric alpha+beta barrel"/>
    <property type="match status" value="1"/>
</dbReference>
<evidence type="ECO:0000313" key="6">
    <source>
        <dbReference type="EMBL" id="RMI25559.1"/>
    </source>
</evidence>
<dbReference type="InterPro" id="IPR019885">
    <property type="entry name" value="Tscrpt_reg_HTH_AsnC-type_CS"/>
</dbReference>
<feature type="domain" description="HTH asnC-type" evidence="4">
    <location>
        <begin position="23"/>
        <end position="76"/>
    </location>
</feature>